<evidence type="ECO:0000256" key="4">
    <source>
        <dbReference type="ARBA" id="ARBA00022777"/>
    </source>
</evidence>
<dbReference type="Proteomes" id="UP000094714">
    <property type="component" value="Chromosome"/>
</dbReference>
<dbReference type="GO" id="GO:0005829">
    <property type="term" value="C:cytosol"/>
    <property type="evidence" value="ECO:0007669"/>
    <property type="project" value="TreeGrafter"/>
</dbReference>
<dbReference type="PATRIC" id="fig|1613.112.peg.1905"/>
<dbReference type="EMBL" id="CP017151">
    <property type="protein sequence ID" value="AOR75263.1"/>
    <property type="molecule type" value="Genomic_DNA"/>
</dbReference>
<protein>
    <recommendedName>
        <fullName evidence="1">pyridoxal kinase</fullName>
        <ecNumber evidence="1">2.7.1.35</ecNumber>
    </recommendedName>
</protein>
<evidence type="ECO:0000256" key="1">
    <source>
        <dbReference type="ARBA" id="ARBA00012104"/>
    </source>
</evidence>
<sequence>MFKKGASTMKTLMIAEDLTALGQISLANALGVVQAQSVRPAMLPTALLSTQSEGFGTPVALSTEEWLENALAQWLDMGEEFAGILIGYVGQTALIDKLSVIIDHFSLPVTVIDPVMGDRGSLYPGLDEDYVVAVRQLCQKATVITPNWTELCLLAGYDPTSEYTQELLDTMVEQLRQEGISARVIVTGILGQGTSSTTYQAEKDDQFNWLMAPRIPGHFYGTGDLFSAILASQLVKDVPFERAIQVAHEGLRLAIVQTAPFDEGQRRYGLQLSHLLAYLTSFEA</sequence>
<dbReference type="InterPro" id="IPR013749">
    <property type="entry name" value="PM/HMP-P_kinase-1"/>
</dbReference>
<organism evidence="7 8">
    <name type="scientific">Limosilactobacillus fermentum</name>
    <name type="common">Lactobacillus fermentum</name>
    <dbReference type="NCBI Taxonomy" id="1613"/>
    <lineage>
        <taxon>Bacteria</taxon>
        <taxon>Bacillati</taxon>
        <taxon>Bacillota</taxon>
        <taxon>Bacilli</taxon>
        <taxon>Lactobacillales</taxon>
        <taxon>Lactobacillaceae</taxon>
        <taxon>Limosilactobacillus</taxon>
    </lineage>
</organism>
<evidence type="ECO:0000256" key="5">
    <source>
        <dbReference type="ARBA" id="ARBA00022840"/>
    </source>
</evidence>
<accession>A0A1D7ZZF6</accession>
<dbReference type="Pfam" id="PF08543">
    <property type="entry name" value="Phos_pyr_kin"/>
    <property type="match status" value="1"/>
</dbReference>
<evidence type="ECO:0000256" key="2">
    <source>
        <dbReference type="ARBA" id="ARBA00022679"/>
    </source>
</evidence>
<dbReference type="GO" id="GO:0008478">
    <property type="term" value="F:pyridoxal kinase activity"/>
    <property type="evidence" value="ECO:0007669"/>
    <property type="project" value="UniProtKB-EC"/>
</dbReference>
<evidence type="ECO:0000256" key="3">
    <source>
        <dbReference type="ARBA" id="ARBA00022741"/>
    </source>
</evidence>
<reference evidence="7 8" key="1">
    <citation type="submission" date="2016-09" db="EMBL/GenBank/DDBJ databases">
        <title>Genome Sequence of the Lactobacillus fermentum strain NCC2970 (CNCM I-5068).</title>
        <authorList>
            <person name="Barretto C."/>
            <person name="Ngom-Bru C."/>
            <person name="Genevaz A."/>
            <person name="Fournier C."/>
            <person name="Moine D."/>
            <person name="Kassam M."/>
            <person name="Iltis A."/>
            <person name="Sagory-Zalkind P."/>
            <person name="Faucherand G."/>
            <person name="Descombes P."/>
            <person name="Duboux S."/>
        </authorList>
    </citation>
    <scope>NUCLEOTIDE SEQUENCE [LARGE SCALE GENOMIC DNA]</scope>
    <source>
        <strain evidence="7 8">NCC2970</strain>
    </source>
</reference>
<evidence type="ECO:0000313" key="7">
    <source>
        <dbReference type="EMBL" id="AOR75263.1"/>
    </source>
</evidence>
<keyword evidence="2 7" id="KW-0808">Transferase</keyword>
<dbReference type="GO" id="GO:0009443">
    <property type="term" value="P:pyridoxal 5'-phosphate salvage"/>
    <property type="evidence" value="ECO:0007669"/>
    <property type="project" value="InterPro"/>
</dbReference>
<keyword evidence="5" id="KW-0067">ATP-binding</keyword>
<dbReference type="SUPFAM" id="SSF53613">
    <property type="entry name" value="Ribokinase-like"/>
    <property type="match status" value="1"/>
</dbReference>
<name>A0A1D7ZZF6_LIMFE</name>
<dbReference type="GO" id="GO:0005524">
    <property type="term" value="F:ATP binding"/>
    <property type="evidence" value="ECO:0007669"/>
    <property type="project" value="UniProtKB-KW"/>
</dbReference>
<gene>
    <name evidence="7" type="ORF">LACFE_CDS1820</name>
</gene>
<dbReference type="InterPro" id="IPR029056">
    <property type="entry name" value="Ribokinase-like"/>
</dbReference>
<proteinExistence type="predicted"/>
<dbReference type="Gene3D" id="3.40.1190.20">
    <property type="match status" value="1"/>
</dbReference>
<evidence type="ECO:0000259" key="6">
    <source>
        <dbReference type="Pfam" id="PF08543"/>
    </source>
</evidence>
<keyword evidence="4 7" id="KW-0418">Kinase</keyword>
<dbReference type="AlphaFoldDB" id="A0A1D7ZZF6"/>
<dbReference type="EC" id="2.7.1.35" evidence="1"/>
<dbReference type="PANTHER" id="PTHR10534">
    <property type="entry name" value="PYRIDOXAL KINASE"/>
    <property type="match status" value="1"/>
</dbReference>
<dbReference type="InterPro" id="IPR004625">
    <property type="entry name" value="PyrdxlKinase"/>
</dbReference>
<evidence type="ECO:0000313" key="8">
    <source>
        <dbReference type="Proteomes" id="UP000094714"/>
    </source>
</evidence>
<dbReference type="PANTHER" id="PTHR10534:SF2">
    <property type="entry name" value="PYRIDOXAL KINASE"/>
    <property type="match status" value="1"/>
</dbReference>
<keyword evidence="3" id="KW-0547">Nucleotide-binding</keyword>
<feature type="domain" description="Pyridoxamine kinase/Phosphomethylpyrimidine kinase" evidence="6">
    <location>
        <begin position="33"/>
        <end position="264"/>
    </location>
</feature>